<reference evidence="1 2" key="1">
    <citation type="submission" date="2024-02" db="EMBL/GenBank/DDBJ databases">
        <authorList>
            <person name="Chen Y."/>
            <person name="Shah S."/>
            <person name="Dougan E. K."/>
            <person name="Thang M."/>
            <person name="Chan C."/>
        </authorList>
    </citation>
    <scope>NUCLEOTIDE SEQUENCE [LARGE SCALE GENOMIC DNA]</scope>
</reference>
<sequence length="728" mass="82462">MVAVFVDVLREEKREALRKAVAVCISTDDKSPWRDVSYQACLQDGSVCRGVVRVVFTNDDLDKDKVESDKSVAMAESIVSAWTDLCTPRGGTLDRELLQHILSITFAWSSDRCPAAMKAARALRQHCPRLCFINKDPCHVIRTVTSLVESSFGKAEEVLFNDKTSVVPTITNSAEWSLEEFNISTFFKRKSKFLWLEKLVLEKPEFSGAMKVAVRHFQWAKTRWESSAGPRRRLCHLLIPTALLLAVAASDARASPEEQKRLVSRLDALRPQLWLELGIAADWREEFISLIRRLEPEGYDPACLEADVREWFRRQTQLFQDGRILDELPDEEGSEQSCTFHVVRNAMQCPPLYVGGRVFHMWSKERGDKQVFQGVLQNMSNLVEAAKARVDSELLNTMQTDWQVFSLRSWTRSRNQSVEEQRTFDSVLRHRLGRLLRSLALSVRDGTEQFFRVAPILAEKFEEKMDNRVLWHRVFEEATVRTAGDVSVLRILVGAYLANMAGSTGRERELAQIKALADNHTNCSADLASAIHEIRMDGPQDESGLAVRYAAQLRKSCEDAVEESVEPGLAMATLSRKLATLWVQRNGRRFRVYRVRRDKGERRGCRPGSERALILSQQQGRAQLADGKGRCNGLLGFKKDDLLVPRGKRKEKYLLSDVLAQFRKTTENRQKEKLARHGNIRAGANPYPLGSLRLGRLFDGPGDEGQTTIRLGGSGRQVRTYNLSKVGA</sequence>
<dbReference type="Proteomes" id="UP001642484">
    <property type="component" value="Unassembled WGS sequence"/>
</dbReference>
<accession>A0ABP0SRE4</accession>
<feature type="non-terminal residue" evidence="1">
    <location>
        <position position="728"/>
    </location>
</feature>
<evidence type="ECO:0000313" key="1">
    <source>
        <dbReference type="EMBL" id="CAK9114938.1"/>
    </source>
</evidence>
<dbReference type="EMBL" id="CAXAMN010028061">
    <property type="protein sequence ID" value="CAK9114938.1"/>
    <property type="molecule type" value="Genomic_DNA"/>
</dbReference>
<evidence type="ECO:0000313" key="2">
    <source>
        <dbReference type="Proteomes" id="UP001642484"/>
    </source>
</evidence>
<protein>
    <submittedName>
        <fullName evidence="1">Uncharacterized protein</fullName>
    </submittedName>
</protein>
<organism evidence="1 2">
    <name type="scientific">Durusdinium trenchii</name>
    <dbReference type="NCBI Taxonomy" id="1381693"/>
    <lineage>
        <taxon>Eukaryota</taxon>
        <taxon>Sar</taxon>
        <taxon>Alveolata</taxon>
        <taxon>Dinophyceae</taxon>
        <taxon>Suessiales</taxon>
        <taxon>Symbiodiniaceae</taxon>
        <taxon>Durusdinium</taxon>
    </lineage>
</organism>
<name>A0ABP0SRE4_9DINO</name>
<gene>
    <name evidence="1" type="ORF">CCMP2556_LOCUS53141</name>
</gene>
<keyword evidence="2" id="KW-1185">Reference proteome</keyword>
<comment type="caution">
    <text evidence="1">The sequence shown here is derived from an EMBL/GenBank/DDBJ whole genome shotgun (WGS) entry which is preliminary data.</text>
</comment>
<proteinExistence type="predicted"/>